<evidence type="ECO:0000313" key="1">
    <source>
        <dbReference type="EMBL" id="MPN54625.1"/>
    </source>
</evidence>
<evidence type="ECO:0008006" key="2">
    <source>
        <dbReference type="Google" id="ProtNLM"/>
    </source>
</evidence>
<gene>
    <name evidence="1" type="ORF">SDC9_202297</name>
</gene>
<dbReference type="AlphaFoldDB" id="A0A645IT76"/>
<dbReference type="EMBL" id="VSSQ01123042">
    <property type="protein sequence ID" value="MPN54625.1"/>
    <property type="molecule type" value="Genomic_DNA"/>
</dbReference>
<name>A0A645IT76_9ZZZZ</name>
<proteinExistence type="predicted"/>
<sequence length="94" mass="10617">MPTVRTQAGPGEIIRLKVFVLADQPPTSAMLYWRSLGEKGYHAQPLKHVTRSVYTVDMPSLNTSYEYYIEAQHGSSKLVWPATAPRINQSVVVW</sequence>
<reference evidence="1" key="1">
    <citation type="submission" date="2019-08" db="EMBL/GenBank/DDBJ databases">
        <authorList>
            <person name="Kucharzyk K."/>
            <person name="Murdoch R.W."/>
            <person name="Higgins S."/>
            <person name="Loffler F."/>
        </authorList>
    </citation>
    <scope>NUCLEOTIDE SEQUENCE</scope>
</reference>
<comment type="caution">
    <text evidence="1">The sequence shown here is derived from an EMBL/GenBank/DDBJ whole genome shotgun (WGS) entry which is preliminary data.</text>
</comment>
<accession>A0A645IT76</accession>
<organism evidence="1">
    <name type="scientific">bioreactor metagenome</name>
    <dbReference type="NCBI Taxonomy" id="1076179"/>
    <lineage>
        <taxon>unclassified sequences</taxon>
        <taxon>metagenomes</taxon>
        <taxon>ecological metagenomes</taxon>
    </lineage>
</organism>
<protein>
    <recommendedName>
        <fullName evidence="2">Fibronectin type-III domain-containing protein</fullName>
    </recommendedName>
</protein>